<accession>S8AK66</accession>
<feature type="region of interest" description="Disordered" evidence="1">
    <location>
        <begin position="1"/>
        <end position="76"/>
    </location>
</feature>
<feature type="region of interest" description="Disordered" evidence="1">
    <location>
        <begin position="433"/>
        <end position="591"/>
    </location>
</feature>
<sequence length="733" mass="80472">MNHSMNGQSHRRGQTGNFTRSTPAQSQFGVANGSHQANSLQPPRSDGDRSSQFALNNTARSPGIYHNHPMGDGVHQSEHFANEATPVPPYDPFAAFNVPPWPPVNTTGQAMPMQQAQPSFPFFNPMLADPMSMGQIPFFPMMAPFNPMVPMQAQSMSTMAGSSGHSFGNESSRRVRSPTPPMKKPTPAKTYMLQASKPPEKSPTKRPLLVILDLNGTLIYRKHRKLPPVFARRHGLDEFLDILISRYAVMIWTSSKPPTLHAICDKLFTAEKRKKLVAFWGRDKFGLNHNQYNSKLQVYKELRKVWASPEIQAAYPDNVNGAGKSSNSNRPGEKLSKKKKKTQQHASTFLPGHRWDQSNTILIDDSKLKALSEPFNIIEIPEFTDDPNVDETDLFKKVLSKLDALSQYDDVSKVLRQWNERVARGEAAILDLDIEDSKQGHDPEQEIDDEEDGGTSLGPLPNPHRSDSINMTNKHDQNDSQVRQSNGTPPAGELSRHEKMRLRRKRAKERKLERKIAAAGADRTASESAIPAAGGASNLPKDHATSSRDLAASRAVKGSAKAPSDPPAAGPIKKKKLNKKAKARLAQQAAAHQGLEIQALANVAEGPCGQYGGPDSTILPAQPLESSKNTGVQSASSVPHVISDYPDQFSSHSISKRGRSPEKISGSDSHIKASEESSTRPSVILEPLRRRSLSPLTDDDDNANVKVTSPAGSNLSRNSLLDRLEDGLGLWKR</sequence>
<dbReference type="AlphaFoldDB" id="S8AK66"/>
<feature type="compositionally biased region" description="Polar residues" evidence="1">
    <location>
        <begin position="1"/>
        <end position="42"/>
    </location>
</feature>
<feature type="region of interest" description="Disordered" evidence="1">
    <location>
        <begin position="614"/>
        <end position="717"/>
    </location>
</feature>
<protein>
    <recommendedName>
        <fullName evidence="2">FCP1 homology domain-containing protein</fullName>
    </recommendedName>
</protein>
<dbReference type="PROSITE" id="PS50969">
    <property type="entry name" value="FCP1"/>
    <property type="match status" value="1"/>
</dbReference>
<dbReference type="STRING" id="933388.S8AK66"/>
<feature type="region of interest" description="Disordered" evidence="1">
    <location>
        <begin position="158"/>
        <end position="188"/>
    </location>
</feature>
<feature type="region of interest" description="Disordered" evidence="1">
    <location>
        <begin position="317"/>
        <end position="351"/>
    </location>
</feature>
<keyword evidence="4" id="KW-1185">Reference proteome</keyword>
<dbReference type="Gene3D" id="3.40.50.1000">
    <property type="entry name" value="HAD superfamily/HAD-like"/>
    <property type="match status" value="1"/>
</dbReference>
<feature type="domain" description="FCP1 homology" evidence="2">
    <location>
        <begin position="203"/>
        <end position="405"/>
    </location>
</feature>
<dbReference type="InterPro" id="IPR004274">
    <property type="entry name" value="FCP1_dom"/>
</dbReference>
<dbReference type="InterPro" id="IPR050365">
    <property type="entry name" value="TIM50"/>
</dbReference>
<dbReference type="eggNOG" id="KOG1605">
    <property type="taxonomic scope" value="Eukaryota"/>
</dbReference>
<feature type="compositionally biased region" description="Polar residues" evidence="1">
    <location>
        <begin position="158"/>
        <end position="170"/>
    </location>
</feature>
<dbReference type="Pfam" id="PF03031">
    <property type="entry name" value="NIF"/>
    <property type="match status" value="2"/>
</dbReference>
<reference evidence="3 4" key="1">
    <citation type="journal article" date="2013" name="PLoS ONE">
        <title>Genomic and secretomic analyses reveal unique features of the lignocellulolytic enzyme system of Penicillium decumbens.</title>
        <authorList>
            <person name="Liu G."/>
            <person name="Zhang L."/>
            <person name="Wei X."/>
            <person name="Zou G."/>
            <person name="Qin Y."/>
            <person name="Ma L."/>
            <person name="Li J."/>
            <person name="Zheng H."/>
            <person name="Wang S."/>
            <person name="Wang C."/>
            <person name="Xun L."/>
            <person name="Zhao G.-P."/>
            <person name="Zhou Z."/>
            <person name="Qu Y."/>
        </authorList>
    </citation>
    <scope>NUCLEOTIDE SEQUENCE [LARGE SCALE GENOMIC DNA]</scope>
    <source>
        <strain evidence="4">114-2 / CGMCC 5302</strain>
    </source>
</reference>
<dbReference type="InterPro" id="IPR036412">
    <property type="entry name" value="HAD-like_sf"/>
</dbReference>
<dbReference type="HOGENOM" id="CLU_378157_0_0_1"/>
<evidence type="ECO:0000259" key="2">
    <source>
        <dbReference type="PROSITE" id="PS50969"/>
    </source>
</evidence>
<dbReference type="EMBL" id="KB644408">
    <property type="protein sequence ID" value="EPS26218.1"/>
    <property type="molecule type" value="Genomic_DNA"/>
</dbReference>
<dbReference type="PhylomeDB" id="S8AK66"/>
<dbReference type="OrthoDB" id="1711508at2759"/>
<gene>
    <name evidence="3" type="ORF">PDE_01154</name>
</gene>
<proteinExistence type="predicted"/>
<feature type="compositionally biased region" description="Polar residues" evidence="1">
    <location>
        <begin position="624"/>
        <end position="637"/>
    </location>
</feature>
<feature type="compositionally biased region" description="Basic residues" evidence="1">
    <location>
        <begin position="572"/>
        <end position="583"/>
    </location>
</feature>
<dbReference type="SUPFAM" id="SSF56784">
    <property type="entry name" value="HAD-like"/>
    <property type="match status" value="1"/>
</dbReference>
<feature type="compositionally biased region" description="Polar residues" evidence="1">
    <location>
        <begin position="479"/>
        <end position="488"/>
    </location>
</feature>
<dbReference type="SMART" id="SM00577">
    <property type="entry name" value="CPDc"/>
    <property type="match status" value="1"/>
</dbReference>
<feature type="compositionally biased region" description="Basic and acidic residues" evidence="1">
    <location>
        <begin position="669"/>
        <end position="678"/>
    </location>
</feature>
<evidence type="ECO:0000256" key="1">
    <source>
        <dbReference type="SAM" id="MobiDB-lite"/>
    </source>
</evidence>
<evidence type="ECO:0000313" key="3">
    <source>
        <dbReference type="EMBL" id="EPS26218.1"/>
    </source>
</evidence>
<dbReference type="InterPro" id="IPR023214">
    <property type="entry name" value="HAD_sf"/>
</dbReference>
<dbReference type="Proteomes" id="UP000019376">
    <property type="component" value="Unassembled WGS sequence"/>
</dbReference>
<name>S8AK66_PENO1</name>
<feature type="compositionally biased region" description="Polar residues" evidence="1">
    <location>
        <begin position="50"/>
        <end position="60"/>
    </location>
</feature>
<evidence type="ECO:0000313" key="4">
    <source>
        <dbReference type="Proteomes" id="UP000019376"/>
    </source>
</evidence>
<organism evidence="3 4">
    <name type="scientific">Penicillium oxalicum (strain 114-2 / CGMCC 5302)</name>
    <name type="common">Penicillium decumbens</name>
    <dbReference type="NCBI Taxonomy" id="933388"/>
    <lineage>
        <taxon>Eukaryota</taxon>
        <taxon>Fungi</taxon>
        <taxon>Dikarya</taxon>
        <taxon>Ascomycota</taxon>
        <taxon>Pezizomycotina</taxon>
        <taxon>Eurotiomycetes</taxon>
        <taxon>Eurotiomycetidae</taxon>
        <taxon>Eurotiales</taxon>
        <taxon>Aspergillaceae</taxon>
        <taxon>Penicillium</taxon>
    </lineage>
</organism>
<dbReference type="PANTHER" id="PTHR12210">
    <property type="entry name" value="DULLARD PROTEIN PHOSPHATASE"/>
    <property type="match status" value="1"/>
</dbReference>
<feature type="compositionally biased region" description="Basic and acidic residues" evidence="1">
    <location>
        <begin position="435"/>
        <end position="444"/>
    </location>
</feature>
<feature type="compositionally biased region" description="Basic residues" evidence="1">
    <location>
        <begin position="498"/>
        <end position="509"/>
    </location>
</feature>